<name>A0AAJ0BLY7_9PEZI</name>
<dbReference type="GO" id="GO:0046578">
    <property type="term" value="P:regulation of Ras protein signal transduction"/>
    <property type="evidence" value="ECO:0007669"/>
    <property type="project" value="TreeGrafter"/>
</dbReference>
<dbReference type="GO" id="GO:0005543">
    <property type="term" value="F:phospholipid binding"/>
    <property type="evidence" value="ECO:0007669"/>
    <property type="project" value="TreeGrafter"/>
</dbReference>
<evidence type="ECO:0000256" key="1">
    <source>
        <dbReference type="SAM" id="SignalP"/>
    </source>
</evidence>
<accession>A0AAJ0BLY7</accession>
<proteinExistence type="predicted"/>
<keyword evidence="1" id="KW-0732">Signal</keyword>
<gene>
    <name evidence="2" type="ORF">QBC47DRAFT_396378</name>
</gene>
<organism evidence="2 3">
    <name type="scientific">Echria macrotheca</name>
    <dbReference type="NCBI Taxonomy" id="438768"/>
    <lineage>
        <taxon>Eukaryota</taxon>
        <taxon>Fungi</taxon>
        <taxon>Dikarya</taxon>
        <taxon>Ascomycota</taxon>
        <taxon>Pezizomycotina</taxon>
        <taxon>Sordariomycetes</taxon>
        <taxon>Sordariomycetidae</taxon>
        <taxon>Sordariales</taxon>
        <taxon>Schizotheciaceae</taxon>
        <taxon>Echria</taxon>
    </lineage>
</organism>
<keyword evidence="3" id="KW-1185">Reference proteome</keyword>
<dbReference type="AlphaFoldDB" id="A0AAJ0BLY7"/>
<dbReference type="PANTHER" id="PTHR11362">
    <property type="entry name" value="PHOSPHATIDYLETHANOLAMINE-BINDING PROTEIN"/>
    <property type="match status" value="1"/>
</dbReference>
<dbReference type="CDD" id="cd00866">
    <property type="entry name" value="PEBP_euk"/>
    <property type="match status" value="1"/>
</dbReference>
<dbReference type="Proteomes" id="UP001239445">
    <property type="component" value="Unassembled WGS sequence"/>
</dbReference>
<dbReference type="InterPro" id="IPR008914">
    <property type="entry name" value="PEBP"/>
</dbReference>
<dbReference type="InterPro" id="IPR036610">
    <property type="entry name" value="PEBP-like_sf"/>
</dbReference>
<reference evidence="2" key="1">
    <citation type="submission" date="2023-06" db="EMBL/GenBank/DDBJ databases">
        <title>Genome-scale phylogeny and comparative genomics of the fungal order Sordariales.</title>
        <authorList>
            <consortium name="Lawrence Berkeley National Laboratory"/>
            <person name="Hensen N."/>
            <person name="Bonometti L."/>
            <person name="Westerberg I."/>
            <person name="Brannstrom I.O."/>
            <person name="Guillou S."/>
            <person name="Cros-Aarteil S."/>
            <person name="Calhoun S."/>
            <person name="Haridas S."/>
            <person name="Kuo A."/>
            <person name="Mondo S."/>
            <person name="Pangilinan J."/>
            <person name="Riley R."/>
            <person name="Labutti K."/>
            <person name="Andreopoulos B."/>
            <person name="Lipzen A."/>
            <person name="Chen C."/>
            <person name="Yanf M."/>
            <person name="Daum C."/>
            <person name="Ng V."/>
            <person name="Clum A."/>
            <person name="Steindorff A."/>
            <person name="Ohm R."/>
            <person name="Martin F."/>
            <person name="Silar P."/>
            <person name="Natvig D."/>
            <person name="Lalanne C."/>
            <person name="Gautier V."/>
            <person name="Ament-Velasquez S.L."/>
            <person name="Kruys A."/>
            <person name="Hutchinson M.I."/>
            <person name="Powell A.J."/>
            <person name="Barry K."/>
            <person name="Miller A.N."/>
            <person name="Grigoriev I.V."/>
            <person name="Debuchy R."/>
            <person name="Gladieux P."/>
            <person name="Thoren M.H."/>
            <person name="Johannesson H."/>
        </authorList>
    </citation>
    <scope>NUCLEOTIDE SEQUENCE</scope>
    <source>
        <strain evidence="2">PSN4</strain>
    </source>
</reference>
<dbReference type="InterPro" id="IPR035810">
    <property type="entry name" value="PEBP_euk"/>
</dbReference>
<dbReference type="GO" id="GO:0030162">
    <property type="term" value="P:regulation of proteolysis"/>
    <property type="evidence" value="ECO:0007669"/>
    <property type="project" value="TreeGrafter"/>
</dbReference>
<dbReference type="PANTHER" id="PTHR11362:SF141">
    <property type="entry name" value="PHOSPHATIDYLETHANOLAMINE-BINDING PROTEIN"/>
    <property type="match status" value="1"/>
</dbReference>
<comment type="caution">
    <text evidence="2">The sequence shown here is derived from an EMBL/GenBank/DDBJ whole genome shotgun (WGS) entry which is preliminary data.</text>
</comment>
<feature type="signal peptide" evidence="1">
    <location>
        <begin position="1"/>
        <end position="18"/>
    </location>
</feature>
<evidence type="ECO:0000313" key="2">
    <source>
        <dbReference type="EMBL" id="KAK1760382.1"/>
    </source>
</evidence>
<sequence>MLISSLTWGAVLAGLASAQTPPGFSPAVTERLDLVFGTKVVTVPGTSLTKAETAKQPVLGTTDVVLNGTYLWMMIDQDVPANFQNPSAGARRTNLHAMISGFKSSGETSNGVHTLTSTSAGPVAYTGPAPPAEKPPYAHRYVSLLYETSSTFAVTKTQVGQTFGFDLAAFVKTVGLGQPIRGNYFNVTG</sequence>
<evidence type="ECO:0000313" key="3">
    <source>
        <dbReference type="Proteomes" id="UP001239445"/>
    </source>
</evidence>
<dbReference type="EMBL" id="MU839827">
    <property type="protein sequence ID" value="KAK1760382.1"/>
    <property type="molecule type" value="Genomic_DNA"/>
</dbReference>
<dbReference type="Pfam" id="PF01161">
    <property type="entry name" value="PBP"/>
    <property type="match status" value="1"/>
</dbReference>
<dbReference type="SUPFAM" id="SSF49777">
    <property type="entry name" value="PEBP-like"/>
    <property type="match status" value="1"/>
</dbReference>
<dbReference type="Gene3D" id="3.90.280.10">
    <property type="entry name" value="PEBP-like"/>
    <property type="match status" value="1"/>
</dbReference>
<protein>
    <submittedName>
        <fullName evidence="2">Phosphatidylethanolamine-binding protein</fullName>
    </submittedName>
</protein>
<dbReference type="GO" id="GO:0030414">
    <property type="term" value="F:peptidase inhibitor activity"/>
    <property type="evidence" value="ECO:0007669"/>
    <property type="project" value="TreeGrafter"/>
</dbReference>
<feature type="chain" id="PRO_5042510150" evidence="1">
    <location>
        <begin position="19"/>
        <end position="189"/>
    </location>
</feature>